<dbReference type="WBParaSite" id="sdigi.contig9.g1010.t1">
    <property type="protein sequence ID" value="sdigi.contig9.g1010.t1"/>
    <property type="gene ID" value="sdigi.contig9.g1010"/>
</dbReference>
<evidence type="ECO:0000313" key="2">
    <source>
        <dbReference type="Proteomes" id="UP000887581"/>
    </source>
</evidence>
<sequence>MESSAYKDVRYARWATYKLFLLPCYRRGTADIANVSVWVCLPAHYVHSVWERERGRKQCPECVAAAMQRSACLSARECVDEWTDELAGDKRTEGHGWTTERRTEQEETRPERPDRSGDVGGWVDGSRCAKRMTRDVLWNCT</sequence>
<proteinExistence type="predicted"/>
<evidence type="ECO:0000256" key="1">
    <source>
        <dbReference type="SAM" id="MobiDB-lite"/>
    </source>
</evidence>
<reference evidence="3" key="1">
    <citation type="submission" date="2022-11" db="UniProtKB">
        <authorList>
            <consortium name="WormBaseParasite"/>
        </authorList>
    </citation>
    <scope>IDENTIFICATION</scope>
</reference>
<evidence type="ECO:0000313" key="3">
    <source>
        <dbReference type="WBParaSite" id="sdigi.contig9.g1010.t1"/>
    </source>
</evidence>
<protein>
    <submittedName>
        <fullName evidence="3">DUF4283 domain-containing protein</fullName>
    </submittedName>
</protein>
<name>A0A915Q439_9BILA</name>
<feature type="region of interest" description="Disordered" evidence="1">
    <location>
        <begin position="89"/>
        <end position="121"/>
    </location>
</feature>
<feature type="compositionally biased region" description="Basic and acidic residues" evidence="1">
    <location>
        <begin position="89"/>
        <end position="117"/>
    </location>
</feature>
<dbReference type="Proteomes" id="UP000887581">
    <property type="component" value="Unplaced"/>
</dbReference>
<accession>A0A915Q439</accession>
<keyword evidence="2" id="KW-1185">Reference proteome</keyword>
<organism evidence="2 3">
    <name type="scientific">Setaria digitata</name>
    <dbReference type="NCBI Taxonomy" id="48799"/>
    <lineage>
        <taxon>Eukaryota</taxon>
        <taxon>Metazoa</taxon>
        <taxon>Ecdysozoa</taxon>
        <taxon>Nematoda</taxon>
        <taxon>Chromadorea</taxon>
        <taxon>Rhabditida</taxon>
        <taxon>Spirurina</taxon>
        <taxon>Spiruromorpha</taxon>
        <taxon>Filarioidea</taxon>
        <taxon>Setariidae</taxon>
        <taxon>Setaria</taxon>
    </lineage>
</organism>
<dbReference type="AlphaFoldDB" id="A0A915Q439"/>